<keyword evidence="2" id="KW-1185">Reference proteome</keyword>
<accession>A0A178MN46</accession>
<evidence type="ECO:0000313" key="1">
    <source>
        <dbReference type="EMBL" id="OAN49518.1"/>
    </source>
</evidence>
<sequence>MMFGFLKAMFEKEAEAAIQRRAAEMAPCAVSQAVQAQRRPQATAQQTRQRLDSSVPEFISPERQALLRQATATVRAKRQILDHLDDESRAKLVAMAITTFLADKKK</sequence>
<comment type="caution">
    <text evidence="1">The sequence shown here is derived from an EMBL/GenBank/DDBJ whole genome shotgun (WGS) entry which is preliminary data.</text>
</comment>
<gene>
    <name evidence="1" type="ORF">A6A05_13525</name>
</gene>
<dbReference type="RefSeq" id="WP_068501474.1">
    <property type="nucleotide sequence ID" value="NZ_LWQU01000147.1"/>
</dbReference>
<proteinExistence type="predicted"/>
<dbReference type="EMBL" id="LWQU01000147">
    <property type="protein sequence ID" value="OAN49518.1"/>
    <property type="molecule type" value="Genomic_DNA"/>
</dbReference>
<reference evidence="1 2" key="1">
    <citation type="submission" date="2016-04" db="EMBL/GenBank/DDBJ databases">
        <title>Draft genome sequence of freshwater magnetotactic bacteria Magnetospirillum marisnigri SP-1 and Magnetospirillum moscoviense BB-1.</title>
        <authorList>
            <person name="Koziaeva V."/>
            <person name="Dziuba M.V."/>
            <person name="Ivanov T.M."/>
            <person name="Kuznetsov B."/>
            <person name="Grouzdev D.S."/>
        </authorList>
    </citation>
    <scope>NUCLEOTIDE SEQUENCE [LARGE SCALE GENOMIC DNA]</scope>
    <source>
        <strain evidence="1 2">BB-1</strain>
    </source>
</reference>
<dbReference type="STRING" id="1437059.A6A05_13525"/>
<dbReference type="Proteomes" id="UP000078543">
    <property type="component" value="Unassembled WGS sequence"/>
</dbReference>
<name>A0A178MN46_9PROT</name>
<dbReference type="AlphaFoldDB" id="A0A178MN46"/>
<evidence type="ECO:0000313" key="2">
    <source>
        <dbReference type="Proteomes" id="UP000078543"/>
    </source>
</evidence>
<organism evidence="1 2">
    <name type="scientific">Magnetospirillum moscoviense</name>
    <dbReference type="NCBI Taxonomy" id="1437059"/>
    <lineage>
        <taxon>Bacteria</taxon>
        <taxon>Pseudomonadati</taxon>
        <taxon>Pseudomonadota</taxon>
        <taxon>Alphaproteobacteria</taxon>
        <taxon>Rhodospirillales</taxon>
        <taxon>Rhodospirillaceae</taxon>
        <taxon>Magnetospirillum</taxon>
    </lineage>
</organism>
<dbReference type="OrthoDB" id="7366553at2"/>
<protein>
    <submittedName>
        <fullName evidence="1">Uncharacterized protein</fullName>
    </submittedName>
</protein>